<proteinExistence type="predicted"/>
<dbReference type="HOGENOM" id="CLU_1882177_0_0_9"/>
<evidence type="ECO:0008006" key="3">
    <source>
        <dbReference type="Google" id="ProtNLM"/>
    </source>
</evidence>
<name>A0A0E2HC41_9FIRM</name>
<dbReference type="PATRIC" id="fig|999408.3.peg.2106"/>
<dbReference type="EMBL" id="AGYR01000018">
    <property type="protein sequence ID" value="ENZ17191.1"/>
    <property type="molecule type" value="Genomic_DNA"/>
</dbReference>
<dbReference type="RefSeq" id="WP_002595604.1">
    <property type="nucleotide sequence ID" value="NZ_KB851019.1"/>
</dbReference>
<dbReference type="AlphaFoldDB" id="A0A0E2HC41"/>
<protein>
    <recommendedName>
        <fullName evidence="3">Phage XkdN-like protein</fullName>
    </recommendedName>
</protein>
<reference evidence="1 2" key="1">
    <citation type="submission" date="2013-01" db="EMBL/GenBank/DDBJ databases">
        <title>The Genome Sequence of Clostridium clostridioforme 90A8.</title>
        <authorList>
            <consortium name="The Broad Institute Genome Sequencing Platform"/>
            <person name="Earl A."/>
            <person name="Ward D."/>
            <person name="Feldgarden M."/>
            <person name="Gevers D."/>
            <person name="Courvalin P."/>
            <person name="Lambert T."/>
            <person name="Walker B."/>
            <person name="Young S.K."/>
            <person name="Zeng Q."/>
            <person name="Gargeya S."/>
            <person name="Fitzgerald M."/>
            <person name="Haas B."/>
            <person name="Abouelleil A."/>
            <person name="Alvarado L."/>
            <person name="Arachchi H.M."/>
            <person name="Berlin A.M."/>
            <person name="Chapman S.B."/>
            <person name="Dewar J."/>
            <person name="Goldberg J."/>
            <person name="Griggs A."/>
            <person name="Gujja S."/>
            <person name="Hansen M."/>
            <person name="Howarth C."/>
            <person name="Imamovic A."/>
            <person name="Larimer J."/>
            <person name="McCowan C."/>
            <person name="Murphy C."/>
            <person name="Neiman D."/>
            <person name="Pearson M."/>
            <person name="Priest M."/>
            <person name="Roberts A."/>
            <person name="Saif S."/>
            <person name="Shea T."/>
            <person name="Sisk P."/>
            <person name="Sykes S."/>
            <person name="Wortman J."/>
            <person name="Nusbaum C."/>
            <person name="Birren B."/>
        </authorList>
    </citation>
    <scope>NUCLEOTIDE SEQUENCE [LARGE SCALE GENOMIC DNA]</scope>
    <source>
        <strain evidence="1 2">90A8</strain>
    </source>
</reference>
<accession>A0A0E2HC41</accession>
<gene>
    <name evidence="1" type="ORF">HMPREF1090_01961</name>
</gene>
<comment type="caution">
    <text evidence="1">The sequence shown here is derived from an EMBL/GenBank/DDBJ whole genome shotgun (WGS) entry which is preliminary data.</text>
</comment>
<dbReference type="Proteomes" id="UP000013085">
    <property type="component" value="Unassembled WGS sequence"/>
</dbReference>
<evidence type="ECO:0000313" key="2">
    <source>
        <dbReference type="Proteomes" id="UP000013085"/>
    </source>
</evidence>
<evidence type="ECO:0000313" key="1">
    <source>
        <dbReference type="EMBL" id="ENZ17191.1"/>
    </source>
</evidence>
<sequence>MEQNKEDIFKRFLAKAEKRAEEKKIHRTCLVRVPSMDERLRLRGLSKQEIAEVSEIDNTDDPYAGDKYSVYIATVEPDLKAVAKQMKEDGNIQEYTDVVDIFEIYEIRQMAEKIMELSGVNGKNKIEVIEESLKN</sequence>
<organism evidence="1 2">
    <name type="scientific">[Clostridium] clostridioforme 90A8</name>
    <dbReference type="NCBI Taxonomy" id="999408"/>
    <lineage>
        <taxon>Bacteria</taxon>
        <taxon>Bacillati</taxon>
        <taxon>Bacillota</taxon>
        <taxon>Clostridia</taxon>
        <taxon>Lachnospirales</taxon>
        <taxon>Lachnospiraceae</taxon>
        <taxon>Enterocloster</taxon>
    </lineage>
</organism>